<dbReference type="EMBL" id="AP019860">
    <property type="protein sequence ID" value="BBM82476.1"/>
    <property type="molecule type" value="Genomic_DNA"/>
</dbReference>
<evidence type="ECO:0000313" key="3">
    <source>
        <dbReference type="EMBL" id="BBM82476.1"/>
    </source>
</evidence>
<accession>A0A5S9F1E2</accession>
<proteinExistence type="predicted"/>
<dbReference type="GO" id="GO:1990281">
    <property type="term" value="C:efflux pump complex"/>
    <property type="evidence" value="ECO:0007669"/>
    <property type="project" value="TreeGrafter"/>
</dbReference>
<dbReference type="KEGG" id="uam:UABAM_00819"/>
<evidence type="ECO:0000256" key="1">
    <source>
        <dbReference type="SAM" id="Coils"/>
    </source>
</evidence>
<feature type="chain" id="PRO_5024930922" evidence="2">
    <location>
        <begin position="29"/>
        <end position="614"/>
    </location>
</feature>
<dbReference type="Gene3D" id="2.40.50.100">
    <property type="match status" value="1"/>
</dbReference>
<dbReference type="Proteomes" id="UP000326354">
    <property type="component" value="Chromosome"/>
</dbReference>
<dbReference type="PANTHER" id="PTHR30469">
    <property type="entry name" value="MULTIDRUG RESISTANCE PROTEIN MDTA"/>
    <property type="match status" value="1"/>
</dbReference>
<protein>
    <submittedName>
        <fullName evidence="3">Hemolysin D</fullName>
    </submittedName>
</protein>
<dbReference type="Gene3D" id="1.10.287.470">
    <property type="entry name" value="Helix hairpin bin"/>
    <property type="match status" value="1"/>
</dbReference>
<dbReference type="Gene3D" id="2.40.30.170">
    <property type="match status" value="1"/>
</dbReference>
<dbReference type="PROSITE" id="PS51257">
    <property type="entry name" value="PROKAR_LIPOPROTEIN"/>
    <property type="match status" value="1"/>
</dbReference>
<name>A0A5S9F1E2_UABAM</name>
<reference evidence="3 4" key="1">
    <citation type="submission" date="2019-08" db="EMBL/GenBank/DDBJ databases">
        <title>Complete genome sequence of Candidatus Uab amorphum.</title>
        <authorList>
            <person name="Shiratori T."/>
            <person name="Suzuki S."/>
            <person name="Kakizawa Y."/>
            <person name="Ishida K."/>
        </authorList>
    </citation>
    <scope>NUCLEOTIDE SEQUENCE [LARGE SCALE GENOMIC DNA]</scope>
    <source>
        <strain evidence="3 4">SRT547</strain>
    </source>
</reference>
<keyword evidence="4" id="KW-1185">Reference proteome</keyword>
<dbReference type="AlphaFoldDB" id="A0A5S9F1E2"/>
<evidence type="ECO:0000256" key="2">
    <source>
        <dbReference type="SAM" id="SignalP"/>
    </source>
</evidence>
<dbReference type="Gene3D" id="2.40.420.20">
    <property type="match status" value="1"/>
</dbReference>
<dbReference type="RefSeq" id="WP_151966716.1">
    <property type="nucleotide sequence ID" value="NZ_AP019860.1"/>
</dbReference>
<feature type="signal peptide" evidence="2">
    <location>
        <begin position="1"/>
        <end position="28"/>
    </location>
</feature>
<dbReference type="SUPFAM" id="SSF111369">
    <property type="entry name" value="HlyD-like secretion proteins"/>
    <property type="match status" value="1"/>
</dbReference>
<evidence type="ECO:0000313" key="4">
    <source>
        <dbReference type="Proteomes" id="UP000326354"/>
    </source>
</evidence>
<organism evidence="3 4">
    <name type="scientific">Uabimicrobium amorphum</name>
    <dbReference type="NCBI Taxonomy" id="2596890"/>
    <lineage>
        <taxon>Bacteria</taxon>
        <taxon>Pseudomonadati</taxon>
        <taxon>Planctomycetota</taxon>
        <taxon>Candidatus Uabimicrobiia</taxon>
        <taxon>Candidatus Uabimicrobiales</taxon>
        <taxon>Candidatus Uabimicrobiaceae</taxon>
        <taxon>Candidatus Uabimicrobium</taxon>
    </lineage>
</organism>
<gene>
    <name evidence="3" type="ORF">UABAM_00819</name>
</gene>
<dbReference type="OrthoDB" id="231463at2"/>
<keyword evidence="2" id="KW-0732">Signal</keyword>
<sequence length="614" mass="69784">MRFRGKIYFTLLLVALLLLSSCSEPPRASRKGKRFIPVQTTTVKEYSLARKARLTGTMLPWKTEELRFQVSGRLVKLHVRSPGKMVQGELKDENGKLIHRGEIIAELDKEPYLLALEEAENQQRAAETKLKAAEKSLIVSDETIKAAQARVDATTTEIQKIFPLDLKMAQEQRKLAEDEYKLTEKAYSKQDTTNSRILQSRTQMLVAQIQEEKLKLAKTLKQKELRTYQGDLSKARVEKDLRLAEIDIYKAQLLHAKAAVKRAKKSLDKCDLRAPFDGVIAGINVNPGILVSPATSIFNLAMMDPMRIDVSVSFKKLRDFQVGEEVSIYTLENYNAYQKPEKGILYYLNTAADPSTRTFLAVFAARNYQKDEIVLDQKAEAYKRFSNFSSLIYKNPKGGGKLYVDTRCVLKDAKGNYVWKLEGGNPVATARKIYIKLGKDVANVVTWIFRSLEKSNGLRENDVLLVGNQEDFVKLKDGDFVVRQQSEWVFRPRQLVTIEYASELPRGIYLPADAIIKSQGEATQSYYVFVVANEKEENGKNVGEAVRRNVIKTKVEDVWKIEDGLKPGEKVIIYGGYRINNLYRPLNRNIPINIIKEIDINHLVEGYALKGSTR</sequence>
<feature type="coiled-coil region" evidence="1">
    <location>
        <begin position="166"/>
        <end position="226"/>
    </location>
</feature>
<dbReference type="GO" id="GO:0015562">
    <property type="term" value="F:efflux transmembrane transporter activity"/>
    <property type="evidence" value="ECO:0007669"/>
    <property type="project" value="TreeGrafter"/>
</dbReference>
<keyword evidence="1" id="KW-0175">Coiled coil</keyword>